<organism evidence="2 3">
    <name type="scientific">Klebsormidium nitens</name>
    <name type="common">Green alga</name>
    <name type="synonym">Ulothrix nitens</name>
    <dbReference type="NCBI Taxonomy" id="105231"/>
    <lineage>
        <taxon>Eukaryota</taxon>
        <taxon>Viridiplantae</taxon>
        <taxon>Streptophyta</taxon>
        <taxon>Klebsormidiophyceae</taxon>
        <taxon>Klebsormidiales</taxon>
        <taxon>Klebsormidiaceae</taxon>
        <taxon>Klebsormidium</taxon>
    </lineage>
</organism>
<dbReference type="AlphaFoldDB" id="A0A1Y1IRJ7"/>
<keyword evidence="3" id="KW-1185">Reference proteome</keyword>
<evidence type="ECO:0000313" key="2">
    <source>
        <dbReference type="EMBL" id="GAQ91871.1"/>
    </source>
</evidence>
<name>A0A1Y1IRJ7_KLENI</name>
<feature type="non-terminal residue" evidence="2">
    <location>
        <position position="26"/>
    </location>
</feature>
<dbReference type="EMBL" id="DF237821">
    <property type="protein sequence ID" value="GAQ91871.1"/>
    <property type="molecule type" value="Genomic_DNA"/>
</dbReference>
<reference evidence="2 3" key="1">
    <citation type="journal article" date="2014" name="Nat. Commun.">
        <title>Klebsormidium flaccidum genome reveals primary factors for plant terrestrial adaptation.</title>
        <authorList>
            <person name="Hori K."/>
            <person name="Maruyama F."/>
            <person name="Fujisawa T."/>
            <person name="Togashi T."/>
            <person name="Yamamoto N."/>
            <person name="Seo M."/>
            <person name="Sato S."/>
            <person name="Yamada T."/>
            <person name="Mori H."/>
            <person name="Tajima N."/>
            <person name="Moriyama T."/>
            <person name="Ikeuchi M."/>
            <person name="Watanabe M."/>
            <person name="Wada H."/>
            <person name="Kobayashi K."/>
            <person name="Saito M."/>
            <person name="Masuda T."/>
            <person name="Sasaki-Sekimoto Y."/>
            <person name="Mashiguchi K."/>
            <person name="Awai K."/>
            <person name="Shimojima M."/>
            <person name="Masuda S."/>
            <person name="Iwai M."/>
            <person name="Nobusawa T."/>
            <person name="Narise T."/>
            <person name="Kondo S."/>
            <person name="Saito H."/>
            <person name="Sato R."/>
            <person name="Murakawa M."/>
            <person name="Ihara Y."/>
            <person name="Oshima-Yamada Y."/>
            <person name="Ohtaka K."/>
            <person name="Satoh M."/>
            <person name="Sonobe K."/>
            <person name="Ishii M."/>
            <person name="Ohtani R."/>
            <person name="Kanamori-Sato M."/>
            <person name="Honoki R."/>
            <person name="Miyazaki D."/>
            <person name="Mochizuki H."/>
            <person name="Umetsu J."/>
            <person name="Higashi K."/>
            <person name="Shibata D."/>
            <person name="Kamiya Y."/>
            <person name="Sato N."/>
            <person name="Nakamura Y."/>
            <person name="Tabata S."/>
            <person name="Ida S."/>
            <person name="Kurokawa K."/>
            <person name="Ohta H."/>
        </authorList>
    </citation>
    <scope>NUCLEOTIDE SEQUENCE [LARGE SCALE GENOMIC DNA]</scope>
    <source>
        <strain evidence="2 3">NIES-2285</strain>
    </source>
</reference>
<proteinExistence type="predicted"/>
<dbReference type="Proteomes" id="UP000054558">
    <property type="component" value="Unassembled WGS sequence"/>
</dbReference>
<sequence length="26" mass="2443">MLVDSRASAASGVAGSLEGGGSGLHR</sequence>
<protein>
    <submittedName>
        <fullName evidence="2">Uncharacterized protein</fullName>
    </submittedName>
</protein>
<feature type="compositionally biased region" description="Low complexity" evidence="1">
    <location>
        <begin position="7"/>
        <end position="16"/>
    </location>
</feature>
<gene>
    <name evidence="2" type="ORF">KFL_008720050</name>
</gene>
<feature type="compositionally biased region" description="Gly residues" evidence="1">
    <location>
        <begin position="17"/>
        <end position="26"/>
    </location>
</feature>
<feature type="region of interest" description="Disordered" evidence="1">
    <location>
        <begin position="1"/>
        <end position="26"/>
    </location>
</feature>
<evidence type="ECO:0000313" key="3">
    <source>
        <dbReference type="Proteomes" id="UP000054558"/>
    </source>
</evidence>
<accession>A0A1Y1IRJ7</accession>
<evidence type="ECO:0000256" key="1">
    <source>
        <dbReference type="SAM" id="MobiDB-lite"/>
    </source>
</evidence>